<keyword evidence="1" id="KW-0732">Signal</keyword>
<dbReference type="PANTHER" id="PTHR37841">
    <property type="entry name" value="GLR2918 PROTEIN"/>
    <property type="match status" value="1"/>
</dbReference>
<accession>A0ABS0L4I6</accession>
<dbReference type="InterPro" id="IPR032774">
    <property type="entry name" value="WG_beta_rep"/>
</dbReference>
<dbReference type="Pfam" id="PF14903">
    <property type="entry name" value="WG_beta_rep"/>
    <property type="match status" value="2"/>
</dbReference>
<dbReference type="EMBL" id="JADWYK010000010">
    <property type="protein sequence ID" value="MBG8555037.1"/>
    <property type="molecule type" value="Genomic_DNA"/>
</dbReference>
<dbReference type="RefSeq" id="WP_196956057.1">
    <property type="nucleotide sequence ID" value="NZ_JADWYK010000010.1"/>
</dbReference>
<protein>
    <submittedName>
        <fullName evidence="2">WG repeat-containing protein</fullName>
    </submittedName>
</protein>
<evidence type="ECO:0000313" key="2">
    <source>
        <dbReference type="EMBL" id="MBG8555037.1"/>
    </source>
</evidence>
<dbReference type="Proteomes" id="UP000601099">
    <property type="component" value="Unassembled WGS sequence"/>
</dbReference>
<gene>
    <name evidence="2" type="ORF">I5L79_15900</name>
</gene>
<name>A0ABS0L4I6_9BACT</name>
<feature type="signal peptide" evidence="1">
    <location>
        <begin position="1"/>
        <end position="29"/>
    </location>
</feature>
<comment type="caution">
    <text evidence="2">The sequence shown here is derived from an EMBL/GenBank/DDBJ whole genome shotgun (WGS) entry which is preliminary data.</text>
</comment>
<proteinExistence type="predicted"/>
<organism evidence="2 3">
    <name type="scientific">Hymenobacter guriensis</name>
    <dbReference type="NCBI Taxonomy" id="2793065"/>
    <lineage>
        <taxon>Bacteria</taxon>
        <taxon>Pseudomonadati</taxon>
        <taxon>Bacteroidota</taxon>
        <taxon>Cytophagia</taxon>
        <taxon>Cytophagales</taxon>
        <taxon>Hymenobacteraceae</taxon>
        <taxon>Hymenobacter</taxon>
    </lineage>
</organism>
<keyword evidence="3" id="KW-1185">Reference proteome</keyword>
<sequence length="604" mass="67069">MFFSRFSWLFLAVALLASNSILTPFQAQAQQCYTLGLQGKHDAERRYAVVNEQGQALTPYQYAAVVFLTRDLVRVAEGTDHRNLKWGVVGRQGKLILPVAYDEVSSASCEHIMARQGPATLLYNLQGRELLRDSIVNVHFTAFPAVDRLIVHYRKTPPSRGRIKLVGLQDPGKVYYTGPAQQAQAIAYPLGKGYRLLPFFEVVPPARPAEGVRPEQSLRLVLDRNGRVLFDSITVVNAGPKLIYLWGLRYTIVTDTLLRPISSLSYRYQHVQAMGPHNRWFAVSRQGKSGVIDRDGKVIVPLIHEGSIRYTGRGTFLIYGAQGGVERFLPPAGHPAIELRDYYLSGHNSDTLLAQQPLILKHKKTGKHGLLDPRTGRWVAPLRYQMLAQTREGYIFFQGDSAGYLDRQGGVRLLVPDFELLSPFHEGYAACGKRVSGASRGQYPSAQITYSVGGAGGSSATQYAFIDANGKRISDYFDWVGPFQGGYASVRKNHEAYMIDTKGKPASVGGYVLVSYFGPEGLAVVRQGRLFGLVNREGKLLVPTEYKSIATVGSYPGDHHFVSRVRSDENSLDEVMIPAVRDNLLRVTDREDKAIQVPLPEVKK</sequence>
<evidence type="ECO:0000313" key="3">
    <source>
        <dbReference type="Proteomes" id="UP000601099"/>
    </source>
</evidence>
<dbReference type="PANTHER" id="PTHR37841:SF1">
    <property type="entry name" value="DUF3298 DOMAIN-CONTAINING PROTEIN"/>
    <property type="match status" value="1"/>
</dbReference>
<feature type="chain" id="PRO_5045250650" evidence="1">
    <location>
        <begin position="30"/>
        <end position="604"/>
    </location>
</feature>
<reference evidence="2 3" key="1">
    <citation type="submission" date="2020-11" db="EMBL/GenBank/DDBJ databases">
        <title>Hymenobacter sp.</title>
        <authorList>
            <person name="Kim M.K."/>
        </authorList>
    </citation>
    <scope>NUCLEOTIDE SEQUENCE [LARGE SCALE GENOMIC DNA]</scope>
    <source>
        <strain evidence="2 3">BT594</strain>
    </source>
</reference>
<evidence type="ECO:0000256" key="1">
    <source>
        <dbReference type="SAM" id="SignalP"/>
    </source>
</evidence>